<feature type="compositionally biased region" description="Polar residues" evidence="1">
    <location>
        <begin position="112"/>
        <end position="124"/>
    </location>
</feature>
<accession>A0A3D8SNN2</accession>
<feature type="region of interest" description="Disordered" evidence="1">
    <location>
        <begin position="84"/>
        <end position="145"/>
    </location>
</feature>
<proteinExistence type="predicted"/>
<protein>
    <submittedName>
        <fullName evidence="2">Uncharacterized protein</fullName>
    </submittedName>
</protein>
<name>A0A3D8SNN2_9HELO</name>
<evidence type="ECO:0000313" key="3">
    <source>
        <dbReference type="Proteomes" id="UP000256328"/>
    </source>
</evidence>
<evidence type="ECO:0000256" key="1">
    <source>
        <dbReference type="SAM" id="MobiDB-lite"/>
    </source>
</evidence>
<evidence type="ECO:0000313" key="2">
    <source>
        <dbReference type="EMBL" id="RDW87408.1"/>
    </source>
</evidence>
<feature type="region of interest" description="Disordered" evidence="1">
    <location>
        <begin position="24"/>
        <end position="51"/>
    </location>
</feature>
<dbReference type="Proteomes" id="UP000256328">
    <property type="component" value="Unassembled WGS sequence"/>
</dbReference>
<comment type="caution">
    <text evidence="2">The sequence shown here is derived from an EMBL/GenBank/DDBJ whole genome shotgun (WGS) entry which is preliminary data.</text>
</comment>
<organism evidence="2 3">
    <name type="scientific">Coleophoma crateriformis</name>
    <dbReference type="NCBI Taxonomy" id="565419"/>
    <lineage>
        <taxon>Eukaryota</taxon>
        <taxon>Fungi</taxon>
        <taxon>Dikarya</taxon>
        <taxon>Ascomycota</taxon>
        <taxon>Pezizomycotina</taxon>
        <taxon>Leotiomycetes</taxon>
        <taxon>Helotiales</taxon>
        <taxon>Dermateaceae</taxon>
        <taxon>Coleophoma</taxon>
    </lineage>
</organism>
<dbReference type="AlphaFoldDB" id="A0A3D8SNN2"/>
<gene>
    <name evidence="2" type="ORF">BP5796_03102</name>
</gene>
<reference evidence="2 3" key="1">
    <citation type="journal article" date="2018" name="IMA Fungus">
        <title>IMA Genome-F 9: Draft genome sequence of Annulohypoxylon stygium, Aspergillus mulundensis, Berkeleyomyces basicola (syn. Thielaviopsis basicola), Ceratocystis smalleyi, two Cercospora beticola strains, Coleophoma cylindrospora, Fusarium fracticaudum, Phialophora cf. hyalina, and Morchella septimelata.</title>
        <authorList>
            <person name="Wingfield B.D."/>
            <person name="Bills G.F."/>
            <person name="Dong Y."/>
            <person name="Huang W."/>
            <person name="Nel W.J."/>
            <person name="Swalarsk-Parry B.S."/>
            <person name="Vaghefi N."/>
            <person name="Wilken P.M."/>
            <person name="An Z."/>
            <person name="de Beer Z.W."/>
            <person name="De Vos L."/>
            <person name="Chen L."/>
            <person name="Duong T.A."/>
            <person name="Gao Y."/>
            <person name="Hammerbacher A."/>
            <person name="Kikkert J.R."/>
            <person name="Li Y."/>
            <person name="Li H."/>
            <person name="Li K."/>
            <person name="Li Q."/>
            <person name="Liu X."/>
            <person name="Ma X."/>
            <person name="Naidoo K."/>
            <person name="Pethybridge S.J."/>
            <person name="Sun J."/>
            <person name="Steenkamp E.T."/>
            <person name="van der Nest M.A."/>
            <person name="van Wyk S."/>
            <person name="Wingfield M.J."/>
            <person name="Xiong C."/>
            <person name="Yue Q."/>
            <person name="Zhang X."/>
        </authorList>
    </citation>
    <scope>NUCLEOTIDE SEQUENCE [LARGE SCALE GENOMIC DNA]</scope>
    <source>
        <strain evidence="2 3">BP5796</strain>
    </source>
</reference>
<keyword evidence="3" id="KW-1185">Reference proteome</keyword>
<dbReference type="EMBL" id="PDLN01000004">
    <property type="protein sequence ID" value="RDW87408.1"/>
    <property type="molecule type" value="Genomic_DNA"/>
</dbReference>
<sequence>MPPLTGQIQDWACIPQNSLFQLEAKPVDDETAGQGEKKAEGHQATTNEKTQAVVVDSPNTLAALATLVRSLSAGTIPILLAQPDTTVPDAYSNRDSPVVAGPDIETNKTKSRGLQSSLPNTTAKTVKPNPPRSKIGSNQDRSITK</sequence>
<feature type="compositionally biased region" description="Polar residues" evidence="1">
    <location>
        <begin position="135"/>
        <end position="145"/>
    </location>
</feature>